<evidence type="ECO:0000256" key="3">
    <source>
        <dbReference type="ARBA" id="ARBA00022741"/>
    </source>
</evidence>
<feature type="compositionally biased region" description="Basic residues" evidence="5">
    <location>
        <begin position="1"/>
        <end position="11"/>
    </location>
</feature>
<dbReference type="FunFam" id="3.40.50.300:FF:000683">
    <property type="entry name" value="Abc transporter f family member 1"/>
    <property type="match status" value="1"/>
</dbReference>
<dbReference type="InterPro" id="IPR050611">
    <property type="entry name" value="ABCF"/>
</dbReference>
<name>R7U124_CAPTE</name>
<sequence>MPSDAKKKRAQQKKDAARKKDQQKSTKTTEENGETVNGKADNGKQASNGKSQQNGGMTRNYESANSLPSMARMAKELDDLDLASEYRAVTGVLASHRDSRDVHIQGLTITFHGAELLSDTKLELNCGRRYGLIGLNGCGKSSLLSALGNRELPVPDHIDIFHLSREQAASDKTALQCVMEVDEIRAKLEYEAEELATRADDEAANQRLMDIYDHLEELDVATAEARAARILHGLGFDKDMQATPVKSFSGGWRMRIALARALYVKPAMLLLDEPTNHLDLDACVWLERYLQTYNKILVIVSHSQDFLNSVCTNIMHMTLRKLTYYGGNYDSFQNTRLELEENQMKQYRWEQDQVNHMKNYIARFGHGSAKLARQAQSKQKTLNKMVEGGLTEKVVADRVVSFCFPCPGTIPPPVVQVQSVSFRYNDSKPYIYKDLEFGVDLDTRLALVGPNGAGKSTLLKLIAGELIPTDGLIRRHSHLKFGRYHQHLQEILDLDQSAMEWMMSAYPEIKEREEMRRIIGRYGLSGQQQVCPIRNLSDGQRCRVIFAWLAQQKPHLLLLDEPTNHLDIETIDALADAINDYEGGMLLVSHDFRLISQVAQEIWICENQTVTKWEGDIFTYKEALVQSLEKAERAERKAAK</sequence>
<dbReference type="OMA" id="QYEGTML"/>
<feature type="compositionally biased region" description="Basic and acidic residues" evidence="5">
    <location>
        <begin position="12"/>
        <end position="30"/>
    </location>
</feature>
<dbReference type="InterPro" id="IPR032781">
    <property type="entry name" value="ABC_tran_Xtn"/>
</dbReference>
<dbReference type="PANTHER" id="PTHR19211:SF15">
    <property type="entry name" value="ATP-BINDING CASSETTE SUB-FAMILY F MEMBER 2"/>
    <property type="match status" value="1"/>
</dbReference>
<dbReference type="HOGENOM" id="CLU_000604_36_6_1"/>
<dbReference type="CDD" id="cd03221">
    <property type="entry name" value="ABCF_EF-3"/>
    <property type="match status" value="2"/>
</dbReference>
<evidence type="ECO:0000313" key="9">
    <source>
        <dbReference type="Proteomes" id="UP000014760"/>
    </source>
</evidence>
<evidence type="ECO:0000259" key="6">
    <source>
        <dbReference type="PROSITE" id="PS50893"/>
    </source>
</evidence>
<dbReference type="SUPFAM" id="SSF52540">
    <property type="entry name" value="P-loop containing nucleoside triphosphate hydrolases"/>
    <property type="match status" value="2"/>
</dbReference>
<dbReference type="Proteomes" id="UP000014760">
    <property type="component" value="Unassembled WGS sequence"/>
</dbReference>
<dbReference type="AlphaFoldDB" id="R7U124"/>
<dbReference type="Pfam" id="PF12848">
    <property type="entry name" value="ABC_tran_Xtn"/>
    <property type="match status" value="1"/>
</dbReference>
<feature type="region of interest" description="Disordered" evidence="5">
    <location>
        <begin position="1"/>
        <end position="66"/>
    </location>
</feature>
<dbReference type="EnsemblMetazoa" id="CapteT156967">
    <property type="protein sequence ID" value="CapteP156967"/>
    <property type="gene ID" value="CapteG156967"/>
</dbReference>
<dbReference type="FunCoup" id="R7U124">
    <property type="interactions" value="1608"/>
</dbReference>
<dbReference type="InterPro" id="IPR027417">
    <property type="entry name" value="P-loop_NTPase"/>
</dbReference>
<evidence type="ECO:0000256" key="2">
    <source>
        <dbReference type="ARBA" id="ARBA00022737"/>
    </source>
</evidence>
<dbReference type="PROSITE" id="PS00211">
    <property type="entry name" value="ABC_TRANSPORTER_1"/>
    <property type="match status" value="1"/>
</dbReference>
<dbReference type="GO" id="GO:0005524">
    <property type="term" value="F:ATP binding"/>
    <property type="evidence" value="ECO:0007669"/>
    <property type="project" value="UniProtKB-KW"/>
</dbReference>
<evidence type="ECO:0000256" key="5">
    <source>
        <dbReference type="SAM" id="MobiDB-lite"/>
    </source>
</evidence>
<accession>R7U124</accession>
<keyword evidence="3" id="KW-0547">Nucleotide-binding</keyword>
<keyword evidence="2" id="KW-0677">Repeat</keyword>
<dbReference type="EMBL" id="KB306751">
    <property type="protein sequence ID" value="ELT99587.1"/>
    <property type="molecule type" value="Genomic_DNA"/>
</dbReference>
<evidence type="ECO:0000313" key="7">
    <source>
        <dbReference type="EMBL" id="ELT99587.1"/>
    </source>
</evidence>
<dbReference type="InterPro" id="IPR017871">
    <property type="entry name" value="ABC_transporter-like_CS"/>
</dbReference>
<dbReference type="STRING" id="283909.R7U124"/>
<dbReference type="GO" id="GO:0016887">
    <property type="term" value="F:ATP hydrolysis activity"/>
    <property type="evidence" value="ECO:0007669"/>
    <property type="project" value="InterPro"/>
</dbReference>
<dbReference type="Pfam" id="PF00005">
    <property type="entry name" value="ABC_tran"/>
    <property type="match status" value="2"/>
</dbReference>
<evidence type="ECO:0000313" key="8">
    <source>
        <dbReference type="EnsemblMetazoa" id="CapteP156967"/>
    </source>
</evidence>
<dbReference type="InterPro" id="IPR003593">
    <property type="entry name" value="AAA+_ATPase"/>
</dbReference>
<dbReference type="FunFam" id="3.40.50.300:FF:000104">
    <property type="entry name" value="ATP-binding cassette sub-family F member 3"/>
    <property type="match status" value="1"/>
</dbReference>
<dbReference type="PANTHER" id="PTHR19211">
    <property type="entry name" value="ATP-BINDING TRANSPORT PROTEIN-RELATED"/>
    <property type="match status" value="1"/>
</dbReference>
<keyword evidence="9" id="KW-1185">Reference proteome</keyword>
<feature type="compositionally biased region" description="Polar residues" evidence="5">
    <location>
        <begin position="44"/>
        <end position="66"/>
    </location>
</feature>
<reference evidence="7 9" key="2">
    <citation type="journal article" date="2013" name="Nature">
        <title>Insights into bilaterian evolution from three spiralian genomes.</title>
        <authorList>
            <person name="Simakov O."/>
            <person name="Marletaz F."/>
            <person name="Cho S.J."/>
            <person name="Edsinger-Gonzales E."/>
            <person name="Havlak P."/>
            <person name="Hellsten U."/>
            <person name="Kuo D.H."/>
            <person name="Larsson T."/>
            <person name="Lv J."/>
            <person name="Arendt D."/>
            <person name="Savage R."/>
            <person name="Osoegawa K."/>
            <person name="de Jong P."/>
            <person name="Grimwood J."/>
            <person name="Chapman J.A."/>
            <person name="Shapiro H."/>
            <person name="Aerts A."/>
            <person name="Otillar R.P."/>
            <person name="Terry A.Y."/>
            <person name="Boore J.L."/>
            <person name="Grigoriev I.V."/>
            <person name="Lindberg D.R."/>
            <person name="Seaver E.C."/>
            <person name="Weisblat D.A."/>
            <person name="Putnam N.H."/>
            <person name="Rokhsar D.S."/>
        </authorList>
    </citation>
    <scope>NUCLEOTIDE SEQUENCE</scope>
    <source>
        <strain evidence="7 9">I ESC-2004</strain>
    </source>
</reference>
<protein>
    <recommendedName>
        <fullName evidence="6">ABC transporter domain-containing protein</fullName>
    </recommendedName>
</protein>
<dbReference type="InterPro" id="IPR003439">
    <property type="entry name" value="ABC_transporter-like_ATP-bd"/>
</dbReference>
<proteinExistence type="inferred from homology"/>
<dbReference type="EMBL" id="AMQN01009986">
    <property type="status" value="NOT_ANNOTATED_CDS"/>
    <property type="molecule type" value="Genomic_DNA"/>
</dbReference>
<comment type="similarity">
    <text evidence="1">Belongs to the ABC transporter superfamily. ABCF family. EF3 subfamily.</text>
</comment>
<gene>
    <name evidence="7" type="ORF">CAPTEDRAFT_156967</name>
</gene>
<dbReference type="PROSITE" id="PS50893">
    <property type="entry name" value="ABC_TRANSPORTER_2"/>
    <property type="match status" value="2"/>
</dbReference>
<keyword evidence="4" id="KW-0067">ATP-binding</keyword>
<reference evidence="9" key="1">
    <citation type="submission" date="2012-12" db="EMBL/GenBank/DDBJ databases">
        <authorList>
            <person name="Hellsten U."/>
            <person name="Grimwood J."/>
            <person name="Chapman J.A."/>
            <person name="Shapiro H."/>
            <person name="Aerts A."/>
            <person name="Otillar R.P."/>
            <person name="Terry A.Y."/>
            <person name="Boore J.L."/>
            <person name="Simakov O."/>
            <person name="Marletaz F."/>
            <person name="Cho S.-J."/>
            <person name="Edsinger-Gonzales E."/>
            <person name="Havlak P."/>
            <person name="Kuo D.-H."/>
            <person name="Larsson T."/>
            <person name="Lv J."/>
            <person name="Arendt D."/>
            <person name="Savage R."/>
            <person name="Osoegawa K."/>
            <person name="de Jong P."/>
            <person name="Lindberg D.R."/>
            <person name="Seaver E.C."/>
            <person name="Weisblat D.A."/>
            <person name="Putnam N.H."/>
            <person name="Grigoriev I.V."/>
            <person name="Rokhsar D.S."/>
        </authorList>
    </citation>
    <scope>NUCLEOTIDE SEQUENCE</scope>
    <source>
        <strain evidence="9">I ESC-2004</strain>
    </source>
</reference>
<feature type="domain" description="ABC transporter" evidence="6">
    <location>
        <begin position="415"/>
        <end position="632"/>
    </location>
</feature>
<dbReference type="OrthoDB" id="2110130at2759"/>
<reference evidence="8" key="3">
    <citation type="submission" date="2015-06" db="UniProtKB">
        <authorList>
            <consortium name="EnsemblMetazoa"/>
        </authorList>
    </citation>
    <scope>IDENTIFICATION</scope>
</reference>
<organism evidence="7">
    <name type="scientific">Capitella teleta</name>
    <name type="common">Polychaete worm</name>
    <dbReference type="NCBI Taxonomy" id="283909"/>
    <lineage>
        <taxon>Eukaryota</taxon>
        <taxon>Metazoa</taxon>
        <taxon>Spiralia</taxon>
        <taxon>Lophotrochozoa</taxon>
        <taxon>Annelida</taxon>
        <taxon>Polychaeta</taxon>
        <taxon>Sedentaria</taxon>
        <taxon>Scolecida</taxon>
        <taxon>Capitellidae</taxon>
        <taxon>Capitella</taxon>
    </lineage>
</organism>
<feature type="domain" description="ABC transporter" evidence="6">
    <location>
        <begin position="102"/>
        <end position="344"/>
    </location>
</feature>
<evidence type="ECO:0000256" key="4">
    <source>
        <dbReference type="ARBA" id="ARBA00022840"/>
    </source>
</evidence>
<dbReference type="Gene3D" id="3.40.50.300">
    <property type="entry name" value="P-loop containing nucleotide triphosphate hydrolases"/>
    <property type="match status" value="2"/>
</dbReference>
<dbReference type="SMART" id="SM00382">
    <property type="entry name" value="AAA"/>
    <property type="match status" value="2"/>
</dbReference>
<evidence type="ECO:0000256" key="1">
    <source>
        <dbReference type="ARBA" id="ARBA00011054"/>
    </source>
</evidence>